<evidence type="ECO:0000313" key="15">
    <source>
        <dbReference type="WBParaSite" id="MBELARI_LOCUS13434"/>
    </source>
</evidence>
<organism evidence="14 15">
    <name type="scientific">Mesorhabditis belari</name>
    <dbReference type="NCBI Taxonomy" id="2138241"/>
    <lineage>
        <taxon>Eukaryota</taxon>
        <taxon>Metazoa</taxon>
        <taxon>Ecdysozoa</taxon>
        <taxon>Nematoda</taxon>
        <taxon>Chromadorea</taxon>
        <taxon>Rhabditida</taxon>
        <taxon>Rhabditina</taxon>
        <taxon>Rhabditomorpha</taxon>
        <taxon>Rhabditoidea</taxon>
        <taxon>Rhabditidae</taxon>
        <taxon>Mesorhabditinae</taxon>
        <taxon>Mesorhabditis</taxon>
    </lineage>
</organism>
<evidence type="ECO:0000256" key="3">
    <source>
        <dbReference type="ARBA" id="ARBA00020501"/>
    </source>
</evidence>
<comment type="subcellular location">
    <subcellularLocation>
        <location evidence="2">Cytoplasm</location>
        <location evidence="2">Perinuclear region</location>
    </subcellularLocation>
    <subcellularLocation>
        <location evidence="1">Nucleus</location>
    </subcellularLocation>
</comment>
<dbReference type="GO" id="GO:0007346">
    <property type="term" value="P:regulation of mitotic cell cycle"/>
    <property type="evidence" value="ECO:0007669"/>
    <property type="project" value="TreeGrafter"/>
</dbReference>
<sequence>MGKSFVGKPKPLGADHKVVVVLDHGPRFGIDASEKLPIHVKELAGNKQKFVATIEKSVWSLAVECALEMHRIVSDVFPNNNKLMRFVLSDCVGRFLTSDTSDVMKQWGDSLISRNELHESIKSAGKPLTSEDSSILNGVRMAVDALSQKTNAYRKAIDTAQKMGNRPGQGKRPRVPIPMRGGNLEANKQKRDQFLQTFIPNRGAIVLMTSLKSEEELKSLEADIVEIVKGRNLIVKNLGDDNFSPIEDLRCYIINVYSGNLANPLQNKSMQSADDTELVKIQLLSTVDTGEAIQMVVHAVTLDLYNLVSTTITGIPMKEESITGQSVNYDVELFHPKIVLGELQKHKLLEPSSHLVINKGVYSTIKLQWATPNPKTRWDLFPFTSHSSRVSLAEPNSRQSTCLSSYLMNGRNKVMLEVSRQGAAESLTPNVGPKLISQVVMAAGGNKMNIQQVIISKQNNEDLQKKASMKPIPGVRVNDFKSLMKETTLSVKTIEKKMDKEKMPSTSAKNDQPTLLLKRLTRFWPVQQDQTVIYNLQEKFERFFSILAKRELSAEDFDMARGVILEFVARKSSPPYANDGETGKNAANRTEQFQTVAQELALHLGNYVNHSEQHLELFNQLMQLTFVERSLSLPTNDVTNDAKRECIQSTSQALKWYGNGGTGGASTPTRTSSRSNSPQPKRAYKEKYVWKSGETLKLGPWFQQQEQAKYWSRWQDFEGRILAGDQPAKLYADLDLPPHSNKKTEVPLG</sequence>
<evidence type="ECO:0000256" key="11">
    <source>
        <dbReference type="ARBA" id="ARBA00061603"/>
    </source>
</evidence>
<keyword evidence="8" id="KW-0131">Cell cycle</keyword>
<protein>
    <recommendedName>
        <fullName evidence="3">Protein asunder</fullName>
    </recommendedName>
    <alternativeName>
        <fullName evidence="10">Cell cycle regulator Mat89Bb</fullName>
    </alternativeName>
    <alternativeName>
        <fullName evidence="9">Set apart in position or space protein</fullName>
    </alternativeName>
</protein>
<reference evidence="15" key="1">
    <citation type="submission" date="2024-02" db="UniProtKB">
        <authorList>
            <consortium name="WormBaseParasite"/>
        </authorList>
    </citation>
    <scope>IDENTIFICATION</scope>
</reference>
<keyword evidence="14" id="KW-1185">Reference proteome</keyword>
<evidence type="ECO:0000256" key="2">
    <source>
        <dbReference type="ARBA" id="ARBA00004556"/>
    </source>
</evidence>
<proteinExistence type="inferred from homology"/>
<evidence type="ECO:0000256" key="4">
    <source>
        <dbReference type="ARBA" id="ARBA00022490"/>
    </source>
</evidence>
<comment type="similarity">
    <text evidence="11">Belongs to the Integrator subunit 13 family.</text>
</comment>
<dbReference type="Proteomes" id="UP000887575">
    <property type="component" value="Unassembled WGS sequence"/>
</dbReference>
<keyword evidence="5" id="KW-0132">Cell division</keyword>
<evidence type="ECO:0000256" key="7">
    <source>
        <dbReference type="ARBA" id="ARBA00023242"/>
    </source>
</evidence>
<name>A0AAF3EHK1_9BILA</name>
<comment type="subunit">
    <text evidence="12">Belongs to the multiprotein complex Integrator, at least composed of IntS1, IntS2, IntS3, IntS4, omd/IntS5, IntS6, defl/IntS7, IntS8, IntS9, IntS10, IntS11, IntS12, asun/IntS13, IntS14 and IntS15. The core complex associates with protein phosphatase 2A subunits mts/PP2A and Pp2A-29B, to form the Integrator-PP2A (INTAC) complex.</text>
</comment>
<feature type="region of interest" description="Disordered" evidence="13">
    <location>
        <begin position="657"/>
        <end position="684"/>
    </location>
</feature>
<dbReference type="InterPro" id="IPR019355">
    <property type="entry name" value="Cell_cycle_regulator_Mat89Bb"/>
</dbReference>
<dbReference type="WBParaSite" id="MBELARI_LOCUS13434">
    <property type="protein sequence ID" value="MBELARI_LOCUS13434"/>
    <property type="gene ID" value="MBELARI_LOCUS13434"/>
</dbReference>
<keyword evidence="7" id="KW-0539">Nucleus</keyword>
<evidence type="ECO:0000256" key="10">
    <source>
        <dbReference type="ARBA" id="ARBA00032585"/>
    </source>
</evidence>
<evidence type="ECO:0000256" key="8">
    <source>
        <dbReference type="ARBA" id="ARBA00023306"/>
    </source>
</evidence>
<evidence type="ECO:0000313" key="14">
    <source>
        <dbReference type="Proteomes" id="UP000887575"/>
    </source>
</evidence>
<feature type="compositionally biased region" description="Low complexity" evidence="13">
    <location>
        <begin position="665"/>
        <end position="675"/>
    </location>
</feature>
<dbReference type="GO" id="GO:0051301">
    <property type="term" value="P:cell division"/>
    <property type="evidence" value="ECO:0007669"/>
    <property type="project" value="UniProtKB-KW"/>
</dbReference>
<dbReference type="Pfam" id="PF10221">
    <property type="entry name" value="Mat89Bb"/>
    <property type="match status" value="1"/>
</dbReference>
<dbReference type="PANTHER" id="PTHR12955">
    <property type="entry name" value="SARCOMA ANTIGEN NY-SAR-95-RELATED"/>
    <property type="match status" value="1"/>
</dbReference>
<keyword evidence="4" id="KW-0963">Cytoplasm</keyword>
<evidence type="ECO:0000256" key="12">
    <source>
        <dbReference type="ARBA" id="ARBA00065185"/>
    </source>
</evidence>
<dbReference type="AlphaFoldDB" id="A0AAF3EHK1"/>
<dbReference type="GO" id="GO:0032039">
    <property type="term" value="C:integrator complex"/>
    <property type="evidence" value="ECO:0007669"/>
    <property type="project" value="TreeGrafter"/>
</dbReference>
<accession>A0AAF3EHK1</accession>
<evidence type="ECO:0000256" key="9">
    <source>
        <dbReference type="ARBA" id="ARBA00030658"/>
    </source>
</evidence>
<dbReference type="GO" id="GO:0051642">
    <property type="term" value="P:centrosome localization"/>
    <property type="evidence" value="ECO:0007669"/>
    <property type="project" value="TreeGrafter"/>
</dbReference>
<evidence type="ECO:0000256" key="13">
    <source>
        <dbReference type="SAM" id="MobiDB-lite"/>
    </source>
</evidence>
<feature type="region of interest" description="Disordered" evidence="13">
    <location>
        <begin position="162"/>
        <end position="181"/>
    </location>
</feature>
<keyword evidence="6" id="KW-0498">Mitosis</keyword>
<evidence type="ECO:0000256" key="1">
    <source>
        <dbReference type="ARBA" id="ARBA00004123"/>
    </source>
</evidence>
<evidence type="ECO:0000256" key="5">
    <source>
        <dbReference type="ARBA" id="ARBA00022618"/>
    </source>
</evidence>
<evidence type="ECO:0000256" key="6">
    <source>
        <dbReference type="ARBA" id="ARBA00022776"/>
    </source>
</evidence>
<dbReference type="PANTHER" id="PTHR12955:SF1">
    <property type="entry name" value="INTEGRATOR COMPLEX SUBUNIT 13"/>
    <property type="match status" value="1"/>
</dbReference>
<dbReference type="GO" id="GO:0048471">
    <property type="term" value="C:perinuclear region of cytoplasm"/>
    <property type="evidence" value="ECO:0007669"/>
    <property type="project" value="UniProtKB-SubCell"/>
</dbReference>